<dbReference type="InterPro" id="IPR031617">
    <property type="entry name" value="PelG"/>
</dbReference>
<feature type="transmembrane region" description="Helical" evidence="1">
    <location>
        <begin position="367"/>
        <end position="391"/>
    </location>
</feature>
<gene>
    <name evidence="2" type="ORF">MNB_SM-6-694</name>
</gene>
<keyword evidence="1" id="KW-0812">Transmembrane</keyword>
<accession>A0A1W1BXP3</accession>
<feature type="transmembrane region" description="Helical" evidence="1">
    <location>
        <begin position="274"/>
        <end position="292"/>
    </location>
</feature>
<dbReference type="AlphaFoldDB" id="A0A1W1BXP3"/>
<feature type="transmembrane region" description="Helical" evidence="1">
    <location>
        <begin position="422"/>
        <end position="442"/>
    </location>
</feature>
<protein>
    <submittedName>
        <fullName evidence="2">Extracellular Matrix protein PelG</fullName>
    </submittedName>
</protein>
<keyword evidence="1" id="KW-0472">Membrane</keyword>
<proteinExistence type="predicted"/>
<evidence type="ECO:0000313" key="2">
    <source>
        <dbReference type="EMBL" id="SFV58368.1"/>
    </source>
</evidence>
<feature type="transmembrane region" description="Helical" evidence="1">
    <location>
        <begin position="23"/>
        <end position="48"/>
    </location>
</feature>
<feature type="transmembrane region" description="Helical" evidence="1">
    <location>
        <begin position="336"/>
        <end position="355"/>
    </location>
</feature>
<dbReference type="Pfam" id="PF16933">
    <property type="entry name" value="PelG"/>
    <property type="match status" value="1"/>
</dbReference>
<feature type="transmembrane region" description="Helical" evidence="1">
    <location>
        <begin position="163"/>
        <end position="184"/>
    </location>
</feature>
<keyword evidence="1" id="KW-1133">Transmembrane helix</keyword>
<reference evidence="2" key="1">
    <citation type="submission" date="2016-10" db="EMBL/GenBank/DDBJ databases">
        <authorList>
            <person name="de Groot N.N."/>
        </authorList>
    </citation>
    <scope>NUCLEOTIDE SEQUENCE</scope>
</reference>
<feature type="transmembrane region" description="Helical" evidence="1">
    <location>
        <begin position="190"/>
        <end position="211"/>
    </location>
</feature>
<feature type="transmembrane region" description="Helical" evidence="1">
    <location>
        <begin position="398"/>
        <end position="416"/>
    </location>
</feature>
<feature type="transmembrane region" description="Helical" evidence="1">
    <location>
        <begin position="60"/>
        <end position="82"/>
    </location>
</feature>
<dbReference type="EMBL" id="FPHK01000031">
    <property type="protein sequence ID" value="SFV58368.1"/>
    <property type="molecule type" value="Genomic_DNA"/>
</dbReference>
<feature type="transmembrane region" description="Helical" evidence="1">
    <location>
        <begin position="134"/>
        <end position="156"/>
    </location>
</feature>
<name>A0A1W1BXP3_9ZZZZ</name>
<sequence length="457" mass="51953">MAGIGFELRKILREDRLLSLAKVYGYSAILSSGPWVISIVAILIVGFLNLSNVGEVRDAFRFQVVITYAIALASSLIITGLLQLPFTRYVADLIFAKRENEVLPSYFGAIILSWALGIVFIVPVYLWVFEGLDISFIIGAILTFMILCGVWISSILAASLKYYVAVVWSYLLSYTFIVVMSYFIGNSIQMLLYIFFTGNAILFIVLMSLIIKSYPSTIFLKVDFFLDKNFYWTLGIAGLAYNLGAWVDKFIFWYDPSTGANVIGKLNASVVYDMPIFLAYFSILPGMAIFFFRLESDFAEKYDLYYDAVRSGGTLDLIKQYRDDMTTIIRQAIREILIIQGIMDVILFLIAPRLFDLLHISVIYLGLFYILTIGAMLQLAFMSILAILYYLDRKKPAMWLSIAFFVLNGLLTLVSIRMGTAMYGYGYTVALLIVFTMAIIVIRQEMKRLNYETFMLQ</sequence>
<feature type="transmembrane region" description="Helical" evidence="1">
    <location>
        <begin position="103"/>
        <end position="128"/>
    </location>
</feature>
<evidence type="ECO:0000256" key="1">
    <source>
        <dbReference type="SAM" id="Phobius"/>
    </source>
</evidence>
<organism evidence="2">
    <name type="scientific">hydrothermal vent metagenome</name>
    <dbReference type="NCBI Taxonomy" id="652676"/>
    <lineage>
        <taxon>unclassified sequences</taxon>
        <taxon>metagenomes</taxon>
        <taxon>ecological metagenomes</taxon>
    </lineage>
</organism>
<feature type="transmembrane region" description="Helical" evidence="1">
    <location>
        <begin position="231"/>
        <end position="254"/>
    </location>
</feature>